<dbReference type="EMBL" id="JAYMGO010000003">
    <property type="protein sequence ID" value="KAL1278581.1"/>
    <property type="molecule type" value="Genomic_DNA"/>
</dbReference>
<protein>
    <recommendedName>
        <fullName evidence="4">DMAP1-binding domain-containing protein</fullName>
    </recommendedName>
</protein>
<feature type="domain" description="DMAP1-binding" evidence="4">
    <location>
        <begin position="1"/>
        <end position="86"/>
    </location>
</feature>
<evidence type="ECO:0000256" key="3">
    <source>
        <dbReference type="SAM" id="MobiDB-lite"/>
    </source>
</evidence>
<keyword evidence="2" id="KW-0539">Nucleus</keyword>
<dbReference type="PROSITE" id="PS51912">
    <property type="entry name" value="DMAP1_BIND"/>
    <property type="match status" value="1"/>
</dbReference>
<reference evidence="5 6" key="1">
    <citation type="submission" date="2023-09" db="EMBL/GenBank/DDBJ databases">
        <authorList>
            <person name="Wang M."/>
        </authorList>
    </citation>
    <scope>NUCLEOTIDE SEQUENCE [LARGE SCALE GENOMIC DNA]</scope>
    <source>
        <strain evidence="5">GT-2023</strain>
        <tissue evidence="5">Liver</tissue>
    </source>
</reference>
<evidence type="ECO:0000313" key="6">
    <source>
        <dbReference type="Proteomes" id="UP001558613"/>
    </source>
</evidence>
<feature type="region of interest" description="Disordered" evidence="3">
    <location>
        <begin position="66"/>
        <end position="222"/>
    </location>
</feature>
<feature type="compositionally biased region" description="Basic and acidic residues" evidence="3">
    <location>
        <begin position="68"/>
        <end position="77"/>
    </location>
</feature>
<evidence type="ECO:0000313" key="5">
    <source>
        <dbReference type="EMBL" id="KAL1278581.1"/>
    </source>
</evidence>
<dbReference type="InterPro" id="IPR010506">
    <property type="entry name" value="DMAP1-bd"/>
</dbReference>
<keyword evidence="6" id="KW-1185">Reference proteome</keyword>
<organism evidence="5 6">
    <name type="scientific">Cirrhinus molitorella</name>
    <name type="common">mud carp</name>
    <dbReference type="NCBI Taxonomy" id="172907"/>
    <lineage>
        <taxon>Eukaryota</taxon>
        <taxon>Metazoa</taxon>
        <taxon>Chordata</taxon>
        <taxon>Craniata</taxon>
        <taxon>Vertebrata</taxon>
        <taxon>Euteleostomi</taxon>
        <taxon>Actinopterygii</taxon>
        <taxon>Neopterygii</taxon>
        <taxon>Teleostei</taxon>
        <taxon>Ostariophysi</taxon>
        <taxon>Cypriniformes</taxon>
        <taxon>Cyprinidae</taxon>
        <taxon>Labeoninae</taxon>
        <taxon>Labeonini</taxon>
        <taxon>Cirrhinus</taxon>
    </lineage>
</organism>
<evidence type="ECO:0000256" key="1">
    <source>
        <dbReference type="ARBA" id="ARBA00004123"/>
    </source>
</evidence>
<sequence length="317" mass="35340">LQVLDEGGDSLSEEECVKEKLRLLQEFLLADTQDQLKILEDKLKSSELSTEVYTSEVKAVLKKALGVVKEDEGKEQNGHSNGFSENGSHKDDGEQEGAMDTQEEVEAIKSPSAPKGRGGRRSKADSEPKKSPASTRVTRNSGKQPTILSMFSRVPKRKSDELNGETTHGDAEVKPEEDIAEEVHEEKRLKTEDEKPDAENTTNGKIKPVSAAKPPPPKCPDCRQYLDDSDLKFFQGDPDDALDEPEMLTDERLSLFDANEDGFESYEDLPQHKITNFSVYDKRGHLCPFDSGLIEKNVELYFSCGVKPIFDDNPCMD</sequence>
<dbReference type="InterPro" id="IPR022702">
    <property type="entry name" value="Cytosine_MeTrfase1_RFD"/>
</dbReference>
<feature type="non-terminal residue" evidence="5">
    <location>
        <position position="317"/>
    </location>
</feature>
<feature type="compositionally biased region" description="Basic and acidic residues" evidence="3">
    <location>
        <begin position="157"/>
        <end position="193"/>
    </location>
</feature>
<evidence type="ECO:0000259" key="4">
    <source>
        <dbReference type="PROSITE" id="PS51912"/>
    </source>
</evidence>
<comment type="subcellular location">
    <subcellularLocation>
        <location evidence="1">Nucleus</location>
    </subcellularLocation>
</comment>
<dbReference type="Pfam" id="PF12047">
    <property type="entry name" value="DNMT1-RFD"/>
    <property type="match status" value="1"/>
</dbReference>
<gene>
    <name evidence="5" type="ORF">QQF64_025254</name>
</gene>
<feature type="compositionally biased region" description="Acidic residues" evidence="3">
    <location>
        <begin position="93"/>
        <end position="105"/>
    </location>
</feature>
<comment type="caution">
    <text evidence="5">The sequence shown here is derived from an EMBL/GenBank/DDBJ whole genome shotgun (WGS) entry which is preliminary data.</text>
</comment>
<dbReference type="SMART" id="SM01137">
    <property type="entry name" value="DMAP_binding"/>
    <property type="match status" value="1"/>
</dbReference>
<proteinExistence type="predicted"/>
<dbReference type="Proteomes" id="UP001558613">
    <property type="component" value="Unassembled WGS sequence"/>
</dbReference>
<feature type="compositionally biased region" description="Polar residues" evidence="3">
    <location>
        <begin position="132"/>
        <end position="149"/>
    </location>
</feature>
<name>A0ABR3NP54_9TELE</name>
<feature type="non-terminal residue" evidence="5">
    <location>
        <position position="1"/>
    </location>
</feature>
<dbReference type="Pfam" id="PF06464">
    <property type="entry name" value="DMAP_binding"/>
    <property type="match status" value="1"/>
</dbReference>
<evidence type="ECO:0000256" key="2">
    <source>
        <dbReference type="ARBA" id="ARBA00023242"/>
    </source>
</evidence>
<accession>A0ABR3NP54</accession>